<dbReference type="InterPro" id="IPR000152">
    <property type="entry name" value="EGF-type_Asp/Asn_hydroxyl_site"/>
</dbReference>
<evidence type="ECO:0000259" key="10">
    <source>
        <dbReference type="PROSITE" id="PS50026"/>
    </source>
</evidence>
<evidence type="ECO:0000313" key="11">
    <source>
        <dbReference type="EMBL" id="KAK2165458.1"/>
    </source>
</evidence>
<dbReference type="InterPro" id="IPR000082">
    <property type="entry name" value="SEA_dom"/>
</dbReference>
<evidence type="ECO:0000256" key="5">
    <source>
        <dbReference type="ARBA" id="ARBA00022737"/>
    </source>
</evidence>
<comment type="subcellular location">
    <subcellularLocation>
        <location evidence="1">Secreted</location>
    </subcellularLocation>
</comment>
<feature type="disulfide bond" evidence="8">
    <location>
        <begin position="228"/>
        <end position="237"/>
    </location>
</feature>
<reference evidence="11" key="1">
    <citation type="journal article" date="2023" name="Mol. Biol. Evol.">
        <title>Third-Generation Sequencing Reveals the Adaptive Role of the Epigenome in Three Deep-Sea Polychaetes.</title>
        <authorList>
            <person name="Perez M."/>
            <person name="Aroh O."/>
            <person name="Sun Y."/>
            <person name="Lan Y."/>
            <person name="Juniper S.K."/>
            <person name="Young C.R."/>
            <person name="Angers B."/>
            <person name="Qian P.Y."/>
        </authorList>
    </citation>
    <scope>NUCLEOTIDE SEQUENCE</scope>
    <source>
        <strain evidence="11">R07B-5</strain>
    </source>
</reference>
<dbReference type="SUPFAM" id="SSF57196">
    <property type="entry name" value="EGF/Laminin"/>
    <property type="match status" value="3"/>
</dbReference>
<dbReference type="Pfam" id="PF14670">
    <property type="entry name" value="FXa_inhibition"/>
    <property type="match status" value="1"/>
</dbReference>
<keyword evidence="2" id="KW-0964">Secreted</keyword>
<dbReference type="EMBL" id="JAODUO010001364">
    <property type="protein sequence ID" value="KAK2165458.1"/>
    <property type="molecule type" value="Genomic_DNA"/>
</dbReference>
<comment type="caution">
    <text evidence="8">Lacks conserved residue(s) required for the propagation of feature annotation.</text>
</comment>
<dbReference type="InterPro" id="IPR000742">
    <property type="entry name" value="EGF"/>
</dbReference>
<dbReference type="FunFam" id="2.10.25.10:FF:000240">
    <property type="entry name" value="Vitamin K-dependent protein S"/>
    <property type="match status" value="1"/>
</dbReference>
<dbReference type="PRINTS" id="PR00010">
    <property type="entry name" value="EGFBLOOD"/>
</dbReference>
<dbReference type="PANTHER" id="PTHR24040">
    <property type="entry name" value="LAMININ G-LIKE DOMAIN-CONTAINING PROTEIN"/>
    <property type="match status" value="1"/>
</dbReference>
<dbReference type="FunFam" id="2.10.25.10:FF:000143">
    <property type="entry name" value="Protein crumbs 1"/>
    <property type="match status" value="2"/>
</dbReference>
<gene>
    <name evidence="11" type="ORF">NP493_1364g00006</name>
</gene>
<dbReference type="SMART" id="SM00179">
    <property type="entry name" value="EGF_CA"/>
    <property type="match status" value="6"/>
</dbReference>
<dbReference type="Pfam" id="PF07645">
    <property type="entry name" value="EGF_CA"/>
    <property type="match status" value="1"/>
</dbReference>
<feature type="domain" description="SEA" evidence="9">
    <location>
        <begin position="247"/>
        <end position="357"/>
    </location>
</feature>
<dbReference type="FunFam" id="2.10.25.10:FF:000109">
    <property type="entry name" value="Notch homolog 4, [Drosophila]"/>
    <property type="match status" value="1"/>
</dbReference>
<dbReference type="AlphaFoldDB" id="A0AAD9NEA8"/>
<dbReference type="SUPFAM" id="SSF57184">
    <property type="entry name" value="Growth factor receptor domain"/>
    <property type="match status" value="1"/>
</dbReference>
<keyword evidence="7" id="KW-0325">Glycoprotein</keyword>
<dbReference type="Pfam" id="PF01390">
    <property type="entry name" value="SEA"/>
    <property type="match status" value="1"/>
</dbReference>
<dbReference type="PROSITE" id="PS00022">
    <property type="entry name" value="EGF_1"/>
    <property type="match status" value="3"/>
</dbReference>
<keyword evidence="5" id="KW-0677">Repeat</keyword>
<feature type="domain" description="EGF-like" evidence="10">
    <location>
        <begin position="354"/>
        <end position="390"/>
    </location>
</feature>
<accession>A0AAD9NEA8</accession>
<evidence type="ECO:0000259" key="9">
    <source>
        <dbReference type="PROSITE" id="PS50024"/>
    </source>
</evidence>
<dbReference type="GO" id="GO:0005509">
    <property type="term" value="F:calcium ion binding"/>
    <property type="evidence" value="ECO:0007669"/>
    <property type="project" value="InterPro"/>
</dbReference>
<keyword evidence="12" id="KW-1185">Reference proteome</keyword>
<feature type="non-terminal residue" evidence="11">
    <location>
        <position position="1"/>
    </location>
</feature>
<evidence type="ECO:0000256" key="3">
    <source>
        <dbReference type="ARBA" id="ARBA00022536"/>
    </source>
</evidence>
<dbReference type="PROSITE" id="PS00010">
    <property type="entry name" value="ASX_HYDROXYL"/>
    <property type="match status" value="3"/>
</dbReference>
<dbReference type="SUPFAM" id="SSF82671">
    <property type="entry name" value="SEA domain"/>
    <property type="match status" value="1"/>
</dbReference>
<dbReference type="GO" id="GO:0005576">
    <property type="term" value="C:extracellular region"/>
    <property type="evidence" value="ECO:0007669"/>
    <property type="project" value="UniProtKB-SubCell"/>
</dbReference>
<dbReference type="CDD" id="cd00054">
    <property type="entry name" value="EGF_CA"/>
    <property type="match status" value="5"/>
</dbReference>
<keyword evidence="4" id="KW-0732">Signal</keyword>
<protein>
    <submittedName>
        <fullName evidence="11">Uncharacterized protein</fullName>
    </submittedName>
</protein>
<sequence>DVNECSEKNGGCVHICSNFAGGFNCSCNDGFQLMNDKKGCKPCLSGTWGKDCQRDCNCRDFNTDCNETTGCEECPEGFKGGDCHDDIDECSSDPCDKHAHCNNTIGTFKCICAAGFTQFNTTVCQDLDECESDPCANGGDCENRDNAFSCTCLAGYTGTNCETDIDECKHSICKNNGTCKDLVNDYRCNCVRGFTGRNCETEIEICDSSPCMNGGTCRQDFGKYECHCAPGYTGLNCETVEVVPASDIKKVNIQLSLTSEAYSTSLEDRKSDEYKLLKRKVITALATILDKKLKGQYEIVDVTFSAGSVVVKYVLEMMKDTKVESETVVSDEIRHNGGNFAGFKVDPDSVKAQEIMSCNSSPCMNGGTCRQYVDKYECHCPRGYSEFNCERVARHNVAQRRHSEAQPNFDIRCHLSIALQRNYNEATTWLAHGHNVAQRGTLLKFANVFPQQVGIRNGAQRRGQNVTL</sequence>
<evidence type="ECO:0000256" key="8">
    <source>
        <dbReference type="PROSITE-ProRule" id="PRU00076"/>
    </source>
</evidence>
<dbReference type="PROSITE" id="PS01186">
    <property type="entry name" value="EGF_2"/>
    <property type="match status" value="5"/>
</dbReference>
<dbReference type="FunFam" id="2.10.25.10:FF:000434">
    <property type="entry name" value="Predicted protein"/>
    <property type="match status" value="1"/>
</dbReference>
<dbReference type="PROSITE" id="PS50024">
    <property type="entry name" value="SEA"/>
    <property type="match status" value="1"/>
</dbReference>
<evidence type="ECO:0000256" key="7">
    <source>
        <dbReference type="ARBA" id="ARBA00023180"/>
    </source>
</evidence>
<dbReference type="InterPro" id="IPR051145">
    <property type="entry name" value="GAS-SHBG-PROS"/>
</dbReference>
<dbReference type="Pfam" id="PF00008">
    <property type="entry name" value="EGF"/>
    <property type="match status" value="4"/>
</dbReference>
<dbReference type="SMART" id="SM00181">
    <property type="entry name" value="EGF"/>
    <property type="match status" value="7"/>
</dbReference>
<evidence type="ECO:0000256" key="1">
    <source>
        <dbReference type="ARBA" id="ARBA00004613"/>
    </source>
</evidence>
<feature type="domain" description="EGF-like" evidence="10">
    <location>
        <begin position="126"/>
        <end position="162"/>
    </location>
</feature>
<evidence type="ECO:0000313" key="12">
    <source>
        <dbReference type="Proteomes" id="UP001209878"/>
    </source>
</evidence>
<proteinExistence type="predicted"/>
<evidence type="ECO:0000256" key="4">
    <source>
        <dbReference type="ARBA" id="ARBA00022729"/>
    </source>
</evidence>
<feature type="disulfide bond" evidence="8">
    <location>
        <begin position="380"/>
        <end position="389"/>
    </location>
</feature>
<dbReference type="InterPro" id="IPR018097">
    <property type="entry name" value="EGF_Ca-bd_CS"/>
</dbReference>
<dbReference type="PANTHER" id="PTHR24040:SF13">
    <property type="entry name" value="FIBROPELLIN-1"/>
    <property type="match status" value="1"/>
</dbReference>
<feature type="disulfide bond" evidence="8">
    <location>
        <begin position="152"/>
        <end position="161"/>
    </location>
</feature>
<organism evidence="11 12">
    <name type="scientific">Ridgeia piscesae</name>
    <name type="common">Tubeworm</name>
    <dbReference type="NCBI Taxonomy" id="27915"/>
    <lineage>
        <taxon>Eukaryota</taxon>
        <taxon>Metazoa</taxon>
        <taxon>Spiralia</taxon>
        <taxon>Lophotrochozoa</taxon>
        <taxon>Annelida</taxon>
        <taxon>Polychaeta</taxon>
        <taxon>Sedentaria</taxon>
        <taxon>Canalipalpata</taxon>
        <taxon>Sabellida</taxon>
        <taxon>Siboglinidae</taxon>
        <taxon>Ridgeia</taxon>
    </lineage>
</organism>
<dbReference type="InterPro" id="IPR009030">
    <property type="entry name" value="Growth_fac_rcpt_cys_sf"/>
</dbReference>
<evidence type="ECO:0000256" key="2">
    <source>
        <dbReference type="ARBA" id="ARBA00022525"/>
    </source>
</evidence>
<dbReference type="Gene3D" id="2.10.25.10">
    <property type="entry name" value="Laminin"/>
    <property type="match status" value="6"/>
</dbReference>
<dbReference type="InterPro" id="IPR036364">
    <property type="entry name" value="SEA_dom_sf"/>
</dbReference>
<evidence type="ECO:0000256" key="6">
    <source>
        <dbReference type="ARBA" id="ARBA00023157"/>
    </source>
</evidence>
<feature type="disulfide bond" evidence="8">
    <location>
        <begin position="190"/>
        <end position="199"/>
    </location>
</feature>
<comment type="caution">
    <text evidence="11">The sequence shown here is derived from an EMBL/GenBank/DDBJ whole genome shotgun (WGS) entry which is preliminary data.</text>
</comment>
<dbReference type="InterPro" id="IPR049883">
    <property type="entry name" value="NOTCH1_EGF-like"/>
</dbReference>
<feature type="domain" description="EGF-like" evidence="10">
    <location>
        <begin position="202"/>
        <end position="238"/>
    </location>
</feature>
<name>A0AAD9NEA8_RIDPI</name>
<keyword evidence="6 8" id="KW-1015">Disulfide bond</keyword>
<feature type="domain" description="EGF-like" evidence="10">
    <location>
        <begin position="164"/>
        <end position="200"/>
    </location>
</feature>
<dbReference type="PROSITE" id="PS01187">
    <property type="entry name" value="EGF_CA"/>
    <property type="match status" value="1"/>
</dbReference>
<dbReference type="InterPro" id="IPR001881">
    <property type="entry name" value="EGF-like_Ca-bd_dom"/>
</dbReference>
<dbReference type="Proteomes" id="UP001209878">
    <property type="component" value="Unassembled WGS sequence"/>
</dbReference>
<dbReference type="FunFam" id="2.10.25.10:FF:000038">
    <property type="entry name" value="Fibrillin 2"/>
    <property type="match status" value="1"/>
</dbReference>
<feature type="domain" description="EGF-like" evidence="10">
    <location>
        <begin position="86"/>
        <end position="125"/>
    </location>
</feature>
<keyword evidence="3 8" id="KW-0245">EGF-like domain</keyword>
<dbReference type="PROSITE" id="PS50026">
    <property type="entry name" value="EGF_3"/>
    <property type="match status" value="5"/>
</dbReference>